<dbReference type="EC" id="2.6.1.62" evidence="9"/>
<feature type="binding site" evidence="9">
    <location>
        <position position="298"/>
    </location>
    <ligand>
        <name>substrate</name>
    </ligand>
</feature>
<dbReference type="InterPro" id="IPR015421">
    <property type="entry name" value="PyrdxlP-dep_Trfase_major"/>
</dbReference>
<proteinExistence type="inferred from homology"/>
<keyword evidence="3 9" id="KW-0032">Aminotransferase</keyword>
<dbReference type="GO" id="GO:0008483">
    <property type="term" value="F:transaminase activity"/>
    <property type="evidence" value="ECO:0007669"/>
    <property type="project" value="UniProtKB-KW"/>
</dbReference>
<gene>
    <name evidence="9 10" type="primary">bioA</name>
    <name evidence="10" type="ORF">BGCPKDLD_0222</name>
</gene>
<dbReference type="InterPro" id="IPR015422">
    <property type="entry name" value="PyrdxlP-dep_Trfase_small"/>
</dbReference>
<evidence type="ECO:0000256" key="3">
    <source>
        <dbReference type="ARBA" id="ARBA00022576"/>
    </source>
</evidence>
<dbReference type="HAMAP" id="MF_00834">
    <property type="entry name" value="BioA"/>
    <property type="match status" value="1"/>
</dbReference>
<keyword evidence="5 9" id="KW-0949">S-adenosyl-L-methionine</keyword>
<evidence type="ECO:0000313" key="11">
    <source>
        <dbReference type="Proteomes" id="UP001055093"/>
    </source>
</evidence>
<evidence type="ECO:0000256" key="9">
    <source>
        <dbReference type="HAMAP-Rule" id="MF_00834"/>
    </source>
</evidence>
<evidence type="ECO:0000256" key="5">
    <source>
        <dbReference type="ARBA" id="ARBA00022691"/>
    </source>
</evidence>
<comment type="subunit">
    <text evidence="9">Homodimer.</text>
</comment>
<feature type="binding site" evidence="9">
    <location>
        <position position="264"/>
    </location>
    <ligand>
        <name>substrate</name>
    </ligand>
</feature>
<evidence type="ECO:0000256" key="6">
    <source>
        <dbReference type="ARBA" id="ARBA00022756"/>
    </source>
</evidence>
<dbReference type="InterPro" id="IPR015424">
    <property type="entry name" value="PyrdxlP-dep_Trfase"/>
</dbReference>
<feature type="site" description="Participates in the substrate recognition with KAPA and in a stacking interaction with the adenine ring of SAM" evidence="9">
    <location>
        <position position="13"/>
    </location>
</feature>
<feature type="binding site" evidence="9">
    <location>
        <begin position="108"/>
        <end position="109"/>
    </location>
    <ligand>
        <name>pyridoxal 5'-phosphate</name>
        <dbReference type="ChEBI" id="CHEBI:597326"/>
    </ligand>
</feature>
<evidence type="ECO:0000256" key="2">
    <source>
        <dbReference type="ARBA" id="ARBA00005063"/>
    </source>
</evidence>
<keyword evidence="7 9" id="KW-0663">Pyridoxal phosphate</keyword>
<comment type="similarity">
    <text evidence="9">Belongs to the class-III pyridoxal-phosphate-dependent aminotransferase family. BioA subfamily.</text>
</comment>
<dbReference type="PIRSF" id="PIRSF000521">
    <property type="entry name" value="Transaminase_4ab_Lys_Orn"/>
    <property type="match status" value="1"/>
</dbReference>
<keyword evidence="4 9" id="KW-0808">Transferase</keyword>
<comment type="subcellular location">
    <subcellularLocation>
        <location evidence="9">Cytoplasm</location>
    </subcellularLocation>
</comment>
<feature type="modified residue" description="N6-(pyridoxal phosphate)lysine" evidence="9">
    <location>
        <position position="264"/>
    </location>
</feature>
<accession>A0ABQ4UNE7</accession>
<keyword evidence="9" id="KW-0963">Cytoplasm</keyword>
<comment type="cofactor">
    <cofactor evidence="1 9">
        <name>pyridoxal 5'-phosphate</name>
        <dbReference type="ChEBI" id="CHEBI:597326"/>
    </cofactor>
</comment>
<dbReference type="RefSeq" id="WP_137830395.1">
    <property type="nucleotide sequence ID" value="NZ_BPRE01000001.1"/>
</dbReference>
<comment type="caution">
    <text evidence="10">The sequence shown here is derived from an EMBL/GenBank/DDBJ whole genome shotgun (WGS) entry which is preliminary data.</text>
</comment>
<dbReference type="Gene3D" id="3.90.1150.10">
    <property type="entry name" value="Aspartate Aminotransferase, domain 1"/>
    <property type="match status" value="1"/>
</dbReference>
<feature type="binding site" evidence="9">
    <location>
        <begin position="299"/>
        <end position="300"/>
    </location>
    <ligand>
        <name>pyridoxal 5'-phosphate</name>
        <dbReference type="ChEBI" id="CHEBI:597326"/>
    </ligand>
</feature>
<comment type="catalytic activity">
    <reaction evidence="8 9">
        <text>(8S)-8-amino-7-oxononanoate + S-adenosyl-L-methionine = S-adenosyl-4-methylsulfanyl-2-oxobutanoate + (7R,8S)-7,8-diammoniononanoate</text>
        <dbReference type="Rhea" id="RHEA:16861"/>
        <dbReference type="ChEBI" id="CHEBI:16490"/>
        <dbReference type="ChEBI" id="CHEBI:59789"/>
        <dbReference type="ChEBI" id="CHEBI:149468"/>
        <dbReference type="ChEBI" id="CHEBI:149469"/>
        <dbReference type="EC" id="2.6.1.62"/>
    </reaction>
</comment>
<feature type="binding site" evidence="9">
    <location>
        <position position="382"/>
    </location>
    <ligand>
        <name>substrate</name>
    </ligand>
</feature>
<evidence type="ECO:0000256" key="4">
    <source>
        <dbReference type="ARBA" id="ARBA00022679"/>
    </source>
</evidence>
<protein>
    <recommendedName>
        <fullName evidence="9">Adenosylmethionine-8-amino-7-oxononanoate aminotransferase</fullName>
        <ecNumber evidence="9">2.6.1.62</ecNumber>
    </recommendedName>
    <alternativeName>
        <fullName evidence="9">7,8-diamino-pelargonic acid aminotransferase</fullName>
        <shortName evidence="9">DAPA AT</shortName>
        <shortName evidence="9">DAPA aminotransferase</shortName>
    </alternativeName>
    <alternativeName>
        <fullName evidence="9">7,8-diaminononanoate synthase</fullName>
        <shortName evidence="9">DANS</shortName>
    </alternativeName>
    <alternativeName>
        <fullName evidence="9">Diaminopelargonic acid synthase</fullName>
    </alternativeName>
</protein>
<evidence type="ECO:0000256" key="8">
    <source>
        <dbReference type="ARBA" id="ARBA00048449"/>
    </source>
</evidence>
<dbReference type="SUPFAM" id="SSF53383">
    <property type="entry name" value="PLP-dependent transferases"/>
    <property type="match status" value="1"/>
</dbReference>
<dbReference type="Proteomes" id="UP001055093">
    <property type="component" value="Unassembled WGS sequence"/>
</dbReference>
<feature type="binding site" evidence="9">
    <location>
        <position position="48"/>
    </location>
    <ligand>
        <name>substrate</name>
    </ligand>
</feature>
<dbReference type="EMBL" id="BPRE01000001">
    <property type="protein sequence ID" value="GJE73656.1"/>
    <property type="molecule type" value="Genomic_DNA"/>
</dbReference>
<dbReference type="PANTHER" id="PTHR42684:SF17">
    <property type="entry name" value="ADENOSYLMETHIONINE-8-AMINO-7-OXONONANOATE AMINOTRANSFERASE"/>
    <property type="match status" value="1"/>
</dbReference>
<evidence type="ECO:0000313" key="10">
    <source>
        <dbReference type="EMBL" id="GJE73656.1"/>
    </source>
</evidence>
<dbReference type="PANTHER" id="PTHR42684">
    <property type="entry name" value="ADENOSYLMETHIONINE-8-AMINO-7-OXONONANOATE AMINOTRANSFERASE"/>
    <property type="match status" value="1"/>
</dbReference>
<name>A0ABQ4UNE7_9HYPH</name>
<dbReference type="Gene3D" id="3.40.640.10">
    <property type="entry name" value="Type I PLP-dependent aspartate aminotransferase-like (Major domain)"/>
    <property type="match status" value="1"/>
</dbReference>
<dbReference type="InterPro" id="IPR049704">
    <property type="entry name" value="Aminotrans_3_PPA_site"/>
</dbReference>
<dbReference type="PROSITE" id="PS00600">
    <property type="entry name" value="AA_TRANSFER_CLASS_3"/>
    <property type="match status" value="1"/>
</dbReference>
<dbReference type="InterPro" id="IPR005815">
    <property type="entry name" value="BioA"/>
</dbReference>
<dbReference type="NCBIfam" id="TIGR00508">
    <property type="entry name" value="bioA"/>
    <property type="match status" value="1"/>
</dbReference>
<sequence>MTARDSHPLWRPYTQMKSAAPPLEAVATRGSRIVLADGRELIDGIASWWTAVHGYNHPHIAASVADQLAAMPHVMFGGLTHAPAERLAQRLTERLPGDLNHVFFTDSGSVAVEVALKMAVQLWLNRGKTGRTRVLAFRGGYHGDTMGAMSACDPEEGMHRRFGAYLPTQVFCELPRTADQEAALDAALARHRHELAAVIVEPLVQGAGGMLTHPPEVLATVARLARRHGLPLIADEIFTGFARTGTLFACEQAGIVPDILCLSKALTGGTMALAATVATTEIFSAFWSDDPAAALMHGPTFMANPLACAAANASLDLFETEPRLEQARAIATRLEDGLRPLARSPGVRAVRVLGAIGAVQFAEAPDLTALKQRLVARGVWVRPFGDILYLTPALTVPEDDLDRLIAAVVAETRALA</sequence>
<dbReference type="CDD" id="cd00610">
    <property type="entry name" value="OAT_like"/>
    <property type="match status" value="1"/>
</dbReference>
<evidence type="ECO:0000256" key="1">
    <source>
        <dbReference type="ARBA" id="ARBA00001933"/>
    </source>
</evidence>
<feature type="binding site" evidence="9">
    <location>
        <position position="235"/>
    </location>
    <ligand>
        <name>pyridoxal 5'-phosphate</name>
        <dbReference type="ChEBI" id="CHEBI:597326"/>
    </ligand>
</feature>
<reference evidence="10" key="2">
    <citation type="submission" date="2021-08" db="EMBL/GenBank/DDBJ databases">
        <authorList>
            <person name="Tani A."/>
            <person name="Ola A."/>
            <person name="Ogura Y."/>
            <person name="Katsura K."/>
            <person name="Hayashi T."/>
        </authorList>
    </citation>
    <scope>NUCLEOTIDE SEQUENCE</scope>
    <source>
        <strain evidence="10">DSM 14458</strain>
    </source>
</reference>
<keyword evidence="6 9" id="KW-0093">Biotin biosynthesis</keyword>
<dbReference type="Pfam" id="PF00202">
    <property type="entry name" value="Aminotran_3"/>
    <property type="match status" value="1"/>
</dbReference>
<comment type="function">
    <text evidence="9">Catalyzes the transfer of the alpha-amino group from S-adenosyl-L-methionine (SAM) to 7-keto-8-aminopelargonic acid (KAPA) to form 7,8-diaminopelargonic acid (DAPA). It is the only aminotransferase known to utilize SAM as an amino donor.</text>
</comment>
<reference evidence="10" key="1">
    <citation type="journal article" date="2021" name="Front. Microbiol.">
        <title>Comprehensive Comparative Genomics and Phenotyping of Methylobacterium Species.</title>
        <authorList>
            <person name="Alessa O."/>
            <person name="Ogura Y."/>
            <person name="Fujitani Y."/>
            <person name="Takami H."/>
            <person name="Hayashi T."/>
            <person name="Sahin N."/>
            <person name="Tani A."/>
        </authorList>
    </citation>
    <scope>NUCLEOTIDE SEQUENCE</scope>
    <source>
        <strain evidence="10">DSM 14458</strain>
    </source>
</reference>
<organism evidence="10 11">
    <name type="scientific">Methylorubrum suomiense</name>
    <dbReference type="NCBI Taxonomy" id="144191"/>
    <lineage>
        <taxon>Bacteria</taxon>
        <taxon>Pseudomonadati</taxon>
        <taxon>Pseudomonadota</taxon>
        <taxon>Alphaproteobacteria</taxon>
        <taxon>Hyphomicrobiales</taxon>
        <taxon>Methylobacteriaceae</taxon>
        <taxon>Methylorubrum</taxon>
    </lineage>
</organism>
<dbReference type="InterPro" id="IPR005814">
    <property type="entry name" value="Aminotrans_3"/>
</dbReference>
<feature type="binding site" evidence="9">
    <location>
        <position position="141"/>
    </location>
    <ligand>
        <name>substrate</name>
    </ligand>
</feature>
<keyword evidence="11" id="KW-1185">Reference proteome</keyword>
<dbReference type="NCBIfam" id="NF004624">
    <property type="entry name" value="PRK05964.1"/>
    <property type="match status" value="1"/>
</dbReference>
<comment type="pathway">
    <text evidence="2 9">Cofactor biosynthesis; biotin biosynthesis; 7,8-diaminononanoate from 8-amino-7-oxononanoate (SAM route): step 1/1.</text>
</comment>
<evidence type="ECO:0000256" key="7">
    <source>
        <dbReference type="ARBA" id="ARBA00022898"/>
    </source>
</evidence>